<dbReference type="InterPro" id="IPR026575">
    <property type="entry name" value="GpdQ/CpdA-like"/>
</dbReference>
<accession>A0AB39UVR9</accession>
<dbReference type="EMBL" id="CP154858">
    <property type="protein sequence ID" value="XDT72090.1"/>
    <property type="molecule type" value="Genomic_DNA"/>
</dbReference>
<keyword evidence="3" id="KW-0408">Iron</keyword>
<sequence length="269" mass="30039">MTDRSAVLSIVQISDAHLRREADGQLLGMNTRHSLSEVLKLVREHARHPDMVLASGDIAQDGSPEAYAAFVRLLDGLEDSLYWFAGNHDIPEVMNETLGPVCGGQGAPCVVDCDPWRIILLDSSLQGQVHGELGAGQLAFLGEALETSDRRHVMIAFHHHPIDIRSRWLDTIGLKDRDAFFDLVDDFDNVRLILWGHIHQEWDSNRNGVRLLASPSTCVQFKPGSREFAVDEAAPGFREIELFDDGSIETRVIRAEHIAFEVDYTSKGY</sequence>
<evidence type="ECO:0000256" key="4">
    <source>
        <dbReference type="ARBA" id="ARBA00025742"/>
    </source>
</evidence>
<reference evidence="6" key="1">
    <citation type="submission" date="2024-05" db="EMBL/GenBank/DDBJ databases">
        <title>Genome sequencing of novel strain.</title>
        <authorList>
            <person name="Ganbat D."/>
            <person name="Ganbat S."/>
            <person name="Lee S.-J."/>
        </authorList>
    </citation>
    <scope>NUCLEOTIDE SEQUENCE</scope>
    <source>
        <strain evidence="6">SMD15-11</strain>
    </source>
</reference>
<evidence type="ECO:0000259" key="5">
    <source>
        <dbReference type="Pfam" id="PF00149"/>
    </source>
</evidence>
<evidence type="ECO:0000313" key="6">
    <source>
        <dbReference type="EMBL" id="XDT72090.1"/>
    </source>
</evidence>
<organism evidence="6">
    <name type="scientific">Thermohahella caldifontis</name>
    <dbReference type="NCBI Taxonomy" id="3142973"/>
    <lineage>
        <taxon>Bacteria</taxon>
        <taxon>Pseudomonadati</taxon>
        <taxon>Pseudomonadota</taxon>
        <taxon>Gammaproteobacteria</taxon>
        <taxon>Oceanospirillales</taxon>
        <taxon>Hahellaceae</taxon>
        <taxon>Thermohahella</taxon>
    </lineage>
</organism>
<name>A0AB39UVR9_9GAMM</name>
<evidence type="ECO:0000256" key="1">
    <source>
        <dbReference type="ARBA" id="ARBA00022723"/>
    </source>
</evidence>
<gene>
    <name evidence="6" type="primary">cpdA</name>
    <name evidence="6" type="ORF">AAIA72_15020</name>
</gene>
<dbReference type="CDD" id="cd07402">
    <property type="entry name" value="MPP_GpdQ"/>
    <property type="match status" value="1"/>
</dbReference>
<dbReference type="GO" id="GO:0046872">
    <property type="term" value="F:metal ion binding"/>
    <property type="evidence" value="ECO:0007669"/>
    <property type="project" value="UniProtKB-KW"/>
</dbReference>
<evidence type="ECO:0000256" key="2">
    <source>
        <dbReference type="ARBA" id="ARBA00022801"/>
    </source>
</evidence>
<dbReference type="Gene3D" id="3.60.21.10">
    <property type="match status" value="1"/>
</dbReference>
<dbReference type="KEGG" id="tcd:AAIA72_15020"/>
<dbReference type="InterPro" id="IPR004843">
    <property type="entry name" value="Calcineurin-like_PHP"/>
</dbReference>
<dbReference type="RefSeq" id="WP_369601105.1">
    <property type="nucleotide sequence ID" value="NZ_CP154858.1"/>
</dbReference>
<proteinExistence type="inferred from homology"/>
<dbReference type="PANTHER" id="PTHR42988:SF2">
    <property type="entry name" value="CYCLIC NUCLEOTIDE PHOSPHODIESTERASE CBUA0032-RELATED"/>
    <property type="match status" value="1"/>
</dbReference>
<dbReference type="InterPro" id="IPR029052">
    <property type="entry name" value="Metallo-depent_PP-like"/>
</dbReference>
<dbReference type="NCBIfam" id="NF008359">
    <property type="entry name" value="PRK11148.1"/>
    <property type="match status" value="1"/>
</dbReference>
<evidence type="ECO:0000256" key="3">
    <source>
        <dbReference type="ARBA" id="ARBA00023004"/>
    </source>
</evidence>
<dbReference type="SUPFAM" id="SSF56300">
    <property type="entry name" value="Metallo-dependent phosphatases"/>
    <property type="match status" value="1"/>
</dbReference>
<dbReference type="GO" id="GO:0004115">
    <property type="term" value="F:3',5'-cyclic-AMP phosphodiesterase activity"/>
    <property type="evidence" value="ECO:0007669"/>
    <property type="project" value="UniProtKB-EC"/>
</dbReference>
<keyword evidence="1" id="KW-0479">Metal-binding</keyword>
<comment type="similarity">
    <text evidence="4">Belongs to the cyclic nucleotide phosphodiesterase class-III family.</text>
</comment>
<keyword evidence="2 6" id="KW-0378">Hydrolase</keyword>
<dbReference type="AlphaFoldDB" id="A0AB39UVR9"/>
<feature type="domain" description="Calcineurin-like phosphoesterase" evidence="5">
    <location>
        <begin position="9"/>
        <end position="200"/>
    </location>
</feature>
<dbReference type="PANTHER" id="PTHR42988">
    <property type="entry name" value="PHOSPHOHYDROLASE"/>
    <property type="match status" value="1"/>
</dbReference>
<protein>
    <submittedName>
        <fullName evidence="6">3',5'-cyclic-AMP phosphodiesterase</fullName>
        <ecNumber evidence="6">3.1.4.53</ecNumber>
    </submittedName>
</protein>
<dbReference type="EC" id="3.1.4.53" evidence="6"/>
<dbReference type="Pfam" id="PF00149">
    <property type="entry name" value="Metallophos"/>
    <property type="match status" value="1"/>
</dbReference>
<dbReference type="InterPro" id="IPR050884">
    <property type="entry name" value="CNP_phosphodiesterase-III"/>
</dbReference>